<organism evidence="1 2">
    <name type="scientific">Trifolium subterraneum</name>
    <name type="common">Subterranean clover</name>
    <dbReference type="NCBI Taxonomy" id="3900"/>
    <lineage>
        <taxon>Eukaryota</taxon>
        <taxon>Viridiplantae</taxon>
        <taxon>Streptophyta</taxon>
        <taxon>Embryophyta</taxon>
        <taxon>Tracheophyta</taxon>
        <taxon>Spermatophyta</taxon>
        <taxon>Magnoliopsida</taxon>
        <taxon>eudicotyledons</taxon>
        <taxon>Gunneridae</taxon>
        <taxon>Pentapetalae</taxon>
        <taxon>rosids</taxon>
        <taxon>fabids</taxon>
        <taxon>Fabales</taxon>
        <taxon>Fabaceae</taxon>
        <taxon>Papilionoideae</taxon>
        <taxon>50 kb inversion clade</taxon>
        <taxon>NPAAA clade</taxon>
        <taxon>Hologalegina</taxon>
        <taxon>IRL clade</taxon>
        <taxon>Trifolieae</taxon>
        <taxon>Trifolium</taxon>
    </lineage>
</organism>
<dbReference type="EMBL" id="DF973860">
    <property type="protein sequence ID" value="GAU41369.1"/>
    <property type="molecule type" value="Genomic_DNA"/>
</dbReference>
<accession>A0A2Z6PAR8</accession>
<dbReference type="Proteomes" id="UP000242715">
    <property type="component" value="Unassembled WGS sequence"/>
</dbReference>
<gene>
    <name evidence="1" type="ORF">TSUD_390560</name>
</gene>
<evidence type="ECO:0000313" key="1">
    <source>
        <dbReference type="EMBL" id="GAU41369.1"/>
    </source>
</evidence>
<name>A0A2Z6PAR8_TRISU</name>
<dbReference type="AlphaFoldDB" id="A0A2Z6PAR8"/>
<keyword evidence="2" id="KW-1185">Reference proteome</keyword>
<sequence length="130" mass="15045">MKIKKKSQKISIRNSIEAPRLNHRASTTGSRVMIFIVSESFRESSVCWWCCWGLNGNRGGKWHDLWYGMSVPSHMPVVLELVLSLQFSLMNFTLSTVEGWPMPDVANLLRKGLHFFCCITYRILQILIRL</sequence>
<proteinExistence type="predicted"/>
<reference evidence="2" key="1">
    <citation type="journal article" date="2017" name="Front. Plant Sci.">
        <title>Climate Clever Clovers: New Paradigm to Reduce the Environmental Footprint of Ruminants by Breeding Low Methanogenic Forages Utilizing Haplotype Variation.</title>
        <authorList>
            <person name="Kaur P."/>
            <person name="Appels R."/>
            <person name="Bayer P.E."/>
            <person name="Keeble-Gagnere G."/>
            <person name="Wang J."/>
            <person name="Hirakawa H."/>
            <person name="Shirasawa K."/>
            <person name="Vercoe P."/>
            <person name="Stefanova K."/>
            <person name="Durmic Z."/>
            <person name="Nichols P."/>
            <person name="Revell C."/>
            <person name="Isobe S.N."/>
            <person name="Edwards D."/>
            <person name="Erskine W."/>
        </authorList>
    </citation>
    <scope>NUCLEOTIDE SEQUENCE [LARGE SCALE GENOMIC DNA]</scope>
    <source>
        <strain evidence="2">cv. Daliak</strain>
    </source>
</reference>
<protein>
    <submittedName>
        <fullName evidence="1">Uncharacterized protein</fullName>
    </submittedName>
</protein>
<evidence type="ECO:0000313" key="2">
    <source>
        <dbReference type="Proteomes" id="UP000242715"/>
    </source>
</evidence>